<dbReference type="EMBL" id="JANQDH010000033">
    <property type="protein sequence ID" value="MDH6059803.1"/>
    <property type="molecule type" value="Genomic_DNA"/>
</dbReference>
<evidence type="ECO:0000313" key="1">
    <source>
        <dbReference type="EMBL" id="MDH6059803.1"/>
    </source>
</evidence>
<evidence type="ECO:0000313" key="2">
    <source>
        <dbReference type="Proteomes" id="UP001159387"/>
    </source>
</evidence>
<name>A0AA43KBG8_9CYAN</name>
<sequence length="271" mass="29070">MSQQLGIILLVDVAAALAANTLEGNTYLFDNMKLQGSEGLGTGKLISAINGTSFCDGSQANEQVLNWLPYGVGSLPPTLPKSFLSEKSKNSDLKVIDEVQALIEQVNASTKISQVIDLLKGISGSAGVKTQVKSKYGGSQQELGSVGQKIMDVTGNLVTEVDGEIPEINSLNPIITNITGEAVDKNIIYPAAYGSPDMVTDGWYWAASVDTSRPGTYAYTMHIQLYKLSREDGAWAWVPVDFTHEAYIKISNDPKVNGFTKAGMGYLPIPM</sequence>
<comment type="caution">
    <text evidence="1">The sequence shown here is derived from an EMBL/GenBank/DDBJ whole genome shotgun (WGS) entry which is preliminary data.</text>
</comment>
<keyword evidence="2" id="KW-1185">Reference proteome</keyword>
<organism evidence="1 2">
    <name type="scientific">Chrysosporum bergii ANA360D</name>
    <dbReference type="NCBI Taxonomy" id="617107"/>
    <lineage>
        <taxon>Bacteria</taxon>
        <taxon>Bacillati</taxon>
        <taxon>Cyanobacteriota</taxon>
        <taxon>Cyanophyceae</taxon>
        <taxon>Nostocales</taxon>
        <taxon>Nodulariaceae</taxon>
        <taxon>Chrysosporum</taxon>
    </lineage>
</organism>
<dbReference type="Proteomes" id="UP001159387">
    <property type="component" value="Unassembled WGS sequence"/>
</dbReference>
<gene>
    <name evidence="1" type="ORF">NWP17_05020</name>
</gene>
<accession>A0AA43KBG8</accession>
<dbReference type="RefSeq" id="WP_280653813.1">
    <property type="nucleotide sequence ID" value="NZ_JANQDH010000033.1"/>
</dbReference>
<proteinExistence type="predicted"/>
<dbReference type="AlphaFoldDB" id="A0AA43KBG8"/>
<protein>
    <submittedName>
        <fullName evidence="1">Uncharacterized protein</fullName>
    </submittedName>
</protein>
<reference evidence="1 2" key="1">
    <citation type="journal article" date="2023" name="J. Phycol.">
        <title>Chrysosporum ovalisporum is synonymous with the true-branching cyanobacterium Umezakia natans (Nostocales/Aphanizomenonaceae).</title>
        <authorList>
            <person name="McGregor G.B."/>
            <person name="Sendall B.C."/>
            <person name="Niiyama Y."/>
            <person name="Tuji A."/>
            <person name="Willis A."/>
        </authorList>
    </citation>
    <scope>NUCLEOTIDE SEQUENCE [LARGE SCALE GENOMIC DNA]</scope>
    <source>
        <strain evidence="1 2">ANA360D</strain>
    </source>
</reference>